<accession>A0ABS0GXG7</accession>
<sequence>MNRVPRPGDVIGVGTGASVQFSGGRKLVLRVVAVDARPTYYGFAWGTGYVVDREGAAIDKRDVFVQIAGLVLLQASQRPVPRAT</sequence>
<dbReference type="EMBL" id="JADPUN010000168">
    <property type="protein sequence ID" value="MBF9130771.1"/>
    <property type="molecule type" value="Genomic_DNA"/>
</dbReference>
<organism evidence="1 2">
    <name type="scientific">Plantactinospora alkalitolerans</name>
    <dbReference type="NCBI Taxonomy" id="2789879"/>
    <lineage>
        <taxon>Bacteria</taxon>
        <taxon>Bacillati</taxon>
        <taxon>Actinomycetota</taxon>
        <taxon>Actinomycetes</taxon>
        <taxon>Micromonosporales</taxon>
        <taxon>Micromonosporaceae</taxon>
        <taxon>Plantactinospora</taxon>
    </lineage>
</organism>
<protein>
    <submittedName>
        <fullName evidence="1">Uncharacterized protein</fullName>
    </submittedName>
</protein>
<gene>
    <name evidence="1" type="ORF">I0C86_17655</name>
</gene>
<name>A0ABS0GXG7_9ACTN</name>
<dbReference type="RefSeq" id="WP_196202334.1">
    <property type="nucleotide sequence ID" value="NZ_JADPUN010000168.1"/>
</dbReference>
<dbReference type="Proteomes" id="UP000638560">
    <property type="component" value="Unassembled WGS sequence"/>
</dbReference>
<comment type="caution">
    <text evidence="1">The sequence shown here is derived from an EMBL/GenBank/DDBJ whole genome shotgun (WGS) entry which is preliminary data.</text>
</comment>
<evidence type="ECO:0000313" key="2">
    <source>
        <dbReference type="Proteomes" id="UP000638560"/>
    </source>
</evidence>
<proteinExistence type="predicted"/>
<reference evidence="1 2" key="1">
    <citation type="submission" date="2020-11" db="EMBL/GenBank/DDBJ databases">
        <title>A novel isolate from a Black sea contaminated sediment with potential to produce alkanes: Plantactinospora alkalitolerans sp. nov.</title>
        <authorList>
            <person name="Carro L."/>
            <person name="Veyisoglu A."/>
            <person name="Guven K."/>
            <person name="Schumann P."/>
            <person name="Klenk H.-P."/>
            <person name="Sahin N."/>
        </authorList>
    </citation>
    <scope>NUCLEOTIDE SEQUENCE [LARGE SCALE GENOMIC DNA]</scope>
    <source>
        <strain evidence="1 2">S1510</strain>
    </source>
</reference>
<keyword evidence="2" id="KW-1185">Reference proteome</keyword>
<evidence type="ECO:0000313" key="1">
    <source>
        <dbReference type="EMBL" id="MBF9130771.1"/>
    </source>
</evidence>